<dbReference type="Pfam" id="PF03184">
    <property type="entry name" value="DDE_1"/>
    <property type="match status" value="1"/>
</dbReference>
<dbReference type="InterPro" id="IPR004875">
    <property type="entry name" value="DDE_SF_endonuclease_dom"/>
</dbReference>
<gene>
    <name evidence="3" type="ORF">RRG08_009825</name>
</gene>
<organism evidence="3 4">
    <name type="scientific">Elysia crispata</name>
    <name type="common">lettuce slug</name>
    <dbReference type="NCBI Taxonomy" id="231223"/>
    <lineage>
        <taxon>Eukaryota</taxon>
        <taxon>Metazoa</taxon>
        <taxon>Spiralia</taxon>
        <taxon>Lophotrochozoa</taxon>
        <taxon>Mollusca</taxon>
        <taxon>Gastropoda</taxon>
        <taxon>Heterobranchia</taxon>
        <taxon>Euthyneura</taxon>
        <taxon>Panpulmonata</taxon>
        <taxon>Sacoglossa</taxon>
        <taxon>Placobranchoidea</taxon>
        <taxon>Plakobranchidae</taxon>
        <taxon>Elysia</taxon>
    </lineage>
</organism>
<proteinExistence type="predicted"/>
<name>A0AAE1DA79_9GAST</name>
<evidence type="ECO:0000256" key="1">
    <source>
        <dbReference type="ARBA" id="ARBA00023125"/>
    </source>
</evidence>
<dbReference type="Proteomes" id="UP001283361">
    <property type="component" value="Unassembled WGS sequence"/>
</dbReference>
<dbReference type="PANTHER" id="PTHR19303:SF73">
    <property type="entry name" value="PROTEIN PDC2"/>
    <property type="match status" value="1"/>
</dbReference>
<dbReference type="Pfam" id="PF03221">
    <property type="entry name" value="HTH_Tnp_Tc5"/>
    <property type="match status" value="1"/>
</dbReference>
<dbReference type="PROSITE" id="PS51253">
    <property type="entry name" value="HTH_CENPB"/>
    <property type="match status" value="1"/>
</dbReference>
<dbReference type="SUPFAM" id="SSF46689">
    <property type="entry name" value="Homeodomain-like"/>
    <property type="match status" value="1"/>
</dbReference>
<dbReference type="GO" id="GO:0005634">
    <property type="term" value="C:nucleus"/>
    <property type="evidence" value="ECO:0007669"/>
    <property type="project" value="TreeGrafter"/>
</dbReference>
<dbReference type="PANTHER" id="PTHR19303">
    <property type="entry name" value="TRANSPOSON"/>
    <property type="match status" value="1"/>
</dbReference>
<evidence type="ECO:0000313" key="3">
    <source>
        <dbReference type="EMBL" id="KAK3762435.1"/>
    </source>
</evidence>
<feature type="domain" description="HTH CENPB-type" evidence="2">
    <location>
        <begin position="1"/>
        <end position="59"/>
    </location>
</feature>
<accession>A0AAE1DA79</accession>
<evidence type="ECO:0000259" key="2">
    <source>
        <dbReference type="PROSITE" id="PS51253"/>
    </source>
</evidence>
<protein>
    <recommendedName>
        <fullName evidence="2">HTH CENPB-type domain-containing protein</fullName>
    </recommendedName>
</protein>
<dbReference type="InterPro" id="IPR009057">
    <property type="entry name" value="Homeodomain-like_sf"/>
</dbReference>
<keyword evidence="1" id="KW-0238">DNA-binding</keyword>
<keyword evidence="4" id="KW-1185">Reference proteome</keyword>
<sequence>MENALKIWLEQKNEQYARINAPLLKEKATQLASQMGLEFHPTEGWMNRFKHRNGLSFKREHGEKQSTDFRAVEHYQAEKLPALFSQYSPEDIYIADETGLFFNGFPDRGYSYKPVELSGGKKQKDRLTILVCTNMSGSDKRKLLVISKSKQPCGFPSNHSKLPVFYRHSANAWMTSQIFTEYLQTWGRSLRLQGR</sequence>
<dbReference type="GO" id="GO:0003677">
    <property type="term" value="F:DNA binding"/>
    <property type="evidence" value="ECO:0007669"/>
    <property type="project" value="UniProtKB-KW"/>
</dbReference>
<dbReference type="Gene3D" id="1.10.10.60">
    <property type="entry name" value="Homeodomain-like"/>
    <property type="match status" value="1"/>
</dbReference>
<dbReference type="InterPro" id="IPR006600">
    <property type="entry name" value="HTH_CenpB_DNA-bd_dom"/>
</dbReference>
<dbReference type="InterPro" id="IPR050863">
    <property type="entry name" value="CenT-Element_Derived"/>
</dbReference>
<evidence type="ECO:0000313" key="4">
    <source>
        <dbReference type="Proteomes" id="UP001283361"/>
    </source>
</evidence>
<dbReference type="AlphaFoldDB" id="A0AAE1DA79"/>
<reference evidence="3" key="1">
    <citation type="journal article" date="2023" name="G3 (Bethesda)">
        <title>A reference genome for the long-term kleptoplast-retaining sea slug Elysia crispata morphotype clarki.</title>
        <authorList>
            <person name="Eastman K.E."/>
            <person name="Pendleton A.L."/>
            <person name="Shaikh M.A."/>
            <person name="Suttiyut T."/>
            <person name="Ogas R."/>
            <person name="Tomko P."/>
            <person name="Gavelis G."/>
            <person name="Widhalm J.R."/>
            <person name="Wisecaver J.H."/>
        </authorList>
    </citation>
    <scope>NUCLEOTIDE SEQUENCE</scope>
    <source>
        <strain evidence="3">ECLA1</strain>
    </source>
</reference>
<comment type="caution">
    <text evidence="3">The sequence shown here is derived from an EMBL/GenBank/DDBJ whole genome shotgun (WGS) entry which is preliminary data.</text>
</comment>
<dbReference type="EMBL" id="JAWDGP010004710">
    <property type="protein sequence ID" value="KAK3762435.1"/>
    <property type="molecule type" value="Genomic_DNA"/>
</dbReference>